<dbReference type="InterPro" id="IPR024079">
    <property type="entry name" value="MetalloPept_cat_dom_sf"/>
</dbReference>
<name>A0ABR8VYW0_9GAMM</name>
<keyword evidence="7" id="KW-0482">Metalloprotease</keyword>
<evidence type="ECO:0000313" key="11">
    <source>
        <dbReference type="EMBL" id="MBD8009955.1"/>
    </source>
</evidence>
<evidence type="ECO:0000256" key="7">
    <source>
        <dbReference type="ARBA" id="ARBA00023049"/>
    </source>
</evidence>
<sequence length="679" mass="78126">MRKYILSHLIFMGAFIASPMNHAVTTTYLKSAIDLSSIDRTVDPKQDFYQFVNGNWLKTAKIPEDQALSGAFAELSMKSSHQLFTIFNELAKKQHPQGSNEQKVADLYASYMDSKRLEHIGLAGLQQDLQRIENIRTKKDLAEFFAYAEKIDLNLPFSTDFHQDRKASSRALMFVGQGELGMPDRDFYLSEQPRHQELRNTYLLYVANTLNFAGQPKPIEDARTILALEKALAKISWSATELRHDEVKTYIFAPKNVITFMPSFDWMSYFSELGLKGIGKEVAISQVDYLRQLDELWKVIPIETWQTYLKFNLINSYSPYLTEVFQKHYFDFYYTALNGIQTRSPRDVSALELTNGILGNILGKLYVEKYFDETQRPAMLEMVENIRKAFHLKLDQASWMGADTKREVRHKLDSINVKVGYPKTWRDYSALEIRKDDLIGNIQRTRILNFQRELDKVGQAIDPETWYMLSQSANAYYNAQLNEIVLPAAIWHPPFYYDTSHDPAVNYGAIGAVIAHEISHGFDDKGSHFDAKGKGGEKWNEHDRKKFNERTKALVEQYKQYEALPGYKVNAELNTSENIADNLGLGVAHMAYRLSLKSQPAPVIDGFSGDQRFYMGWAQVWRSKSNPEYLLNSLNLALHAPEPVRGNGAVRNQQSFYEAFEIKEGDKMYLPPEKRISIW</sequence>
<comment type="caution">
    <text evidence="11">The sequence shown here is derived from an EMBL/GenBank/DDBJ whole genome shotgun (WGS) entry which is preliminary data.</text>
</comment>
<dbReference type="Pfam" id="PF01431">
    <property type="entry name" value="Peptidase_M13"/>
    <property type="match status" value="1"/>
</dbReference>
<feature type="chain" id="PRO_5047249362" evidence="8">
    <location>
        <begin position="24"/>
        <end position="679"/>
    </location>
</feature>
<keyword evidence="3" id="KW-0645">Protease</keyword>
<evidence type="ECO:0000256" key="5">
    <source>
        <dbReference type="ARBA" id="ARBA00022801"/>
    </source>
</evidence>
<dbReference type="SUPFAM" id="SSF55486">
    <property type="entry name" value="Metalloproteases ('zincins'), catalytic domain"/>
    <property type="match status" value="1"/>
</dbReference>
<evidence type="ECO:0000256" key="8">
    <source>
        <dbReference type="SAM" id="SignalP"/>
    </source>
</evidence>
<dbReference type="PANTHER" id="PTHR11733:SF167">
    <property type="entry name" value="FI17812P1-RELATED"/>
    <property type="match status" value="1"/>
</dbReference>
<proteinExistence type="inferred from homology"/>
<evidence type="ECO:0000256" key="4">
    <source>
        <dbReference type="ARBA" id="ARBA00022723"/>
    </source>
</evidence>
<evidence type="ECO:0000256" key="1">
    <source>
        <dbReference type="ARBA" id="ARBA00001947"/>
    </source>
</evidence>
<feature type="domain" description="Peptidase M13 C-terminal" evidence="9">
    <location>
        <begin position="474"/>
        <end position="676"/>
    </location>
</feature>
<gene>
    <name evidence="11" type="ORF">H9629_11505</name>
</gene>
<evidence type="ECO:0000256" key="2">
    <source>
        <dbReference type="ARBA" id="ARBA00007357"/>
    </source>
</evidence>
<feature type="signal peptide" evidence="8">
    <location>
        <begin position="1"/>
        <end position="23"/>
    </location>
</feature>
<evidence type="ECO:0000313" key="12">
    <source>
        <dbReference type="Proteomes" id="UP000621930"/>
    </source>
</evidence>
<evidence type="ECO:0000259" key="10">
    <source>
        <dbReference type="Pfam" id="PF05649"/>
    </source>
</evidence>
<keyword evidence="5" id="KW-0378">Hydrolase</keyword>
<dbReference type="InterPro" id="IPR000718">
    <property type="entry name" value="Peptidase_M13"/>
</dbReference>
<feature type="domain" description="Peptidase M13 N-terminal" evidence="10">
    <location>
        <begin position="44"/>
        <end position="422"/>
    </location>
</feature>
<comment type="cofactor">
    <cofactor evidence="1">
        <name>Zn(2+)</name>
        <dbReference type="ChEBI" id="CHEBI:29105"/>
    </cofactor>
</comment>
<keyword evidence="12" id="KW-1185">Reference proteome</keyword>
<dbReference type="InterPro" id="IPR008753">
    <property type="entry name" value="Peptidase_M13_N"/>
</dbReference>
<dbReference type="PROSITE" id="PS51885">
    <property type="entry name" value="NEPRILYSIN"/>
    <property type="match status" value="1"/>
</dbReference>
<comment type="similarity">
    <text evidence="2">Belongs to the peptidase M13 family.</text>
</comment>
<keyword evidence="6" id="KW-0862">Zinc</keyword>
<accession>A0ABR8VYW0</accession>
<dbReference type="Pfam" id="PF05649">
    <property type="entry name" value="Peptidase_M13_N"/>
    <property type="match status" value="1"/>
</dbReference>
<dbReference type="Gene3D" id="3.40.390.10">
    <property type="entry name" value="Collagenase (Catalytic Domain)"/>
    <property type="match status" value="1"/>
</dbReference>
<dbReference type="EMBL" id="JACSPT010000015">
    <property type="protein sequence ID" value="MBD8009955.1"/>
    <property type="molecule type" value="Genomic_DNA"/>
</dbReference>
<dbReference type="CDD" id="cd08662">
    <property type="entry name" value="M13"/>
    <property type="match status" value="1"/>
</dbReference>
<protein>
    <submittedName>
        <fullName evidence="11">M13 family metallopeptidase</fullName>
    </submittedName>
</protein>
<evidence type="ECO:0000259" key="9">
    <source>
        <dbReference type="Pfam" id="PF01431"/>
    </source>
</evidence>
<dbReference type="Gene3D" id="1.10.1380.10">
    <property type="entry name" value="Neutral endopeptidase , domain2"/>
    <property type="match status" value="1"/>
</dbReference>
<organism evidence="11 12">
    <name type="scientific">Acinetobacter pecorum</name>
    <dbReference type="NCBI Taxonomy" id="2762215"/>
    <lineage>
        <taxon>Bacteria</taxon>
        <taxon>Pseudomonadati</taxon>
        <taxon>Pseudomonadota</taxon>
        <taxon>Gammaproteobacteria</taxon>
        <taxon>Moraxellales</taxon>
        <taxon>Moraxellaceae</taxon>
        <taxon>Acinetobacter</taxon>
    </lineage>
</organism>
<evidence type="ECO:0000256" key="3">
    <source>
        <dbReference type="ARBA" id="ARBA00022670"/>
    </source>
</evidence>
<keyword evidence="4" id="KW-0479">Metal-binding</keyword>
<reference evidence="11 12" key="1">
    <citation type="submission" date="2020-08" db="EMBL/GenBank/DDBJ databases">
        <title>A Genomic Blueprint of the Chicken Gut Microbiome.</title>
        <authorList>
            <person name="Gilroy R."/>
            <person name="Ravi A."/>
            <person name="Getino M."/>
            <person name="Pursley I."/>
            <person name="Horton D.L."/>
            <person name="Alikhan N.-F."/>
            <person name="Baker D."/>
            <person name="Gharbi K."/>
            <person name="Hall N."/>
            <person name="Watson M."/>
            <person name="Adriaenssens E.M."/>
            <person name="Foster-Nyarko E."/>
            <person name="Jarju S."/>
            <person name="Secka A."/>
            <person name="Antonio M."/>
            <person name="Oren A."/>
            <person name="Chaudhuri R."/>
            <person name="La Ragione R.M."/>
            <person name="Hildebrand F."/>
            <person name="Pallen M.J."/>
        </authorList>
    </citation>
    <scope>NUCLEOTIDE SEQUENCE [LARGE SCALE GENOMIC DNA]</scope>
    <source>
        <strain evidence="11 12">Sa1BUA6</strain>
    </source>
</reference>
<dbReference type="Proteomes" id="UP000621930">
    <property type="component" value="Unassembled WGS sequence"/>
</dbReference>
<dbReference type="InterPro" id="IPR042089">
    <property type="entry name" value="Peptidase_M13_dom_2"/>
</dbReference>
<dbReference type="InterPro" id="IPR018497">
    <property type="entry name" value="Peptidase_M13_C"/>
</dbReference>
<dbReference type="PANTHER" id="PTHR11733">
    <property type="entry name" value="ZINC METALLOPROTEASE FAMILY M13 NEPRILYSIN-RELATED"/>
    <property type="match status" value="1"/>
</dbReference>
<evidence type="ECO:0000256" key="6">
    <source>
        <dbReference type="ARBA" id="ARBA00022833"/>
    </source>
</evidence>
<dbReference type="PRINTS" id="PR00786">
    <property type="entry name" value="NEPRILYSIN"/>
</dbReference>
<keyword evidence="8" id="KW-0732">Signal</keyword>